<accession>A0ACC2AEC1</accession>
<sequence length="163" mass="18259">MDDAAAGEGWRQSGTTEGSPLHTPRGGSGLAKDSNLSSLVKSVNHRAEAIAEAHRSRIEAEAQAYLDAATRKAEARAQRRQANAERQRMHEESKALEARKREEQRAEQIVHFAELKAEINEAKKKELAEIVDRVQQLIVIGQLPVQEHRGVVRRMKESLSFYV</sequence>
<protein>
    <submittedName>
        <fullName evidence="1">Uncharacterized protein</fullName>
    </submittedName>
</protein>
<dbReference type="EMBL" id="CM055113">
    <property type="protein sequence ID" value="KAJ7515811.1"/>
    <property type="molecule type" value="Genomic_DNA"/>
</dbReference>
<comment type="caution">
    <text evidence="1">The sequence shown here is derived from an EMBL/GenBank/DDBJ whole genome shotgun (WGS) entry which is preliminary data.</text>
</comment>
<gene>
    <name evidence="1" type="ORF">O6H91_22G028800</name>
</gene>
<proteinExistence type="predicted"/>
<evidence type="ECO:0000313" key="2">
    <source>
        <dbReference type="Proteomes" id="UP001162992"/>
    </source>
</evidence>
<keyword evidence="2" id="KW-1185">Reference proteome</keyword>
<dbReference type="Proteomes" id="UP001162992">
    <property type="component" value="Chromosome 22"/>
</dbReference>
<evidence type="ECO:0000313" key="1">
    <source>
        <dbReference type="EMBL" id="KAJ7515811.1"/>
    </source>
</evidence>
<name>A0ACC2AEC1_DIPCM</name>
<organism evidence="1 2">
    <name type="scientific">Diphasiastrum complanatum</name>
    <name type="common">Issler's clubmoss</name>
    <name type="synonym">Lycopodium complanatum</name>
    <dbReference type="NCBI Taxonomy" id="34168"/>
    <lineage>
        <taxon>Eukaryota</taxon>
        <taxon>Viridiplantae</taxon>
        <taxon>Streptophyta</taxon>
        <taxon>Embryophyta</taxon>
        <taxon>Tracheophyta</taxon>
        <taxon>Lycopodiopsida</taxon>
        <taxon>Lycopodiales</taxon>
        <taxon>Lycopodiaceae</taxon>
        <taxon>Lycopodioideae</taxon>
        <taxon>Diphasiastrum</taxon>
    </lineage>
</organism>
<reference evidence="2" key="1">
    <citation type="journal article" date="2024" name="Proc. Natl. Acad. Sci. U.S.A.">
        <title>Extraordinary preservation of gene collinearity over three hundred million years revealed in homosporous lycophytes.</title>
        <authorList>
            <person name="Li C."/>
            <person name="Wickell D."/>
            <person name="Kuo L.Y."/>
            <person name="Chen X."/>
            <person name="Nie B."/>
            <person name="Liao X."/>
            <person name="Peng D."/>
            <person name="Ji J."/>
            <person name="Jenkins J."/>
            <person name="Williams M."/>
            <person name="Shu S."/>
            <person name="Plott C."/>
            <person name="Barry K."/>
            <person name="Rajasekar S."/>
            <person name="Grimwood J."/>
            <person name="Han X."/>
            <person name="Sun S."/>
            <person name="Hou Z."/>
            <person name="He W."/>
            <person name="Dai G."/>
            <person name="Sun C."/>
            <person name="Schmutz J."/>
            <person name="Leebens-Mack J.H."/>
            <person name="Li F.W."/>
            <person name="Wang L."/>
        </authorList>
    </citation>
    <scope>NUCLEOTIDE SEQUENCE [LARGE SCALE GENOMIC DNA]</scope>
    <source>
        <strain evidence="2">cv. PW_Plant_1</strain>
    </source>
</reference>